<evidence type="ECO:0000256" key="2">
    <source>
        <dbReference type="ARBA" id="ARBA00022990"/>
    </source>
</evidence>
<dbReference type="InterPro" id="IPR027417">
    <property type="entry name" value="P-loop_NTPase"/>
</dbReference>
<dbReference type="PANTHER" id="PTHR28623:SF2">
    <property type="entry name" value="PROTEIN FAM118A"/>
    <property type="match status" value="1"/>
</dbReference>
<protein>
    <submittedName>
        <fullName evidence="3">Uncharacterized protein</fullName>
    </submittedName>
</protein>
<dbReference type="SUPFAM" id="SSF52540">
    <property type="entry name" value="P-loop containing nucleoside triphosphate hydrolases"/>
    <property type="match status" value="1"/>
</dbReference>
<name>A0A3A9IM12_AERVE</name>
<dbReference type="Proteomes" id="UP000281725">
    <property type="component" value="Unassembled WGS sequence"/>
</dbReference>
<dbReference type="InterPro" id="IPR038916">
    <property type="entry name" value="FAM118"/>
</dbReference>
<dbReference type="Pfam" id="PF13289">
    <property type="entry name" value="SIR2_2"/>
    <property type="match status" value="1"/>
</dbReference>
<evidence type="ECO:0000256" key="1">
    <source>
        <dbReference type="ARBA" id="ARBA00022553"/>
    </source>
</evidence>
<evidence type="ECO:0000313" key="3">
    <source>
        <dbReference type="EMBL" id="RKJ89818.1"/>
    </source>
</evidence>
<accession>A0A3A9IM12</accession>
<comment type="caution">
    <text evidence="3">The sequence shown here is derived from an EMBL/GenBank/DDBJ whole genome shotgun (WGS) entry which is preliminary data.</text>
</comment>
<organism evidence="3 4">
    <name type="scientific">Aeromonas veronii</name>
    <dbReference type="NCBI Taxonomy" id="654"/>
    <lineage>
        <taxon>Bacteria</taxon>
        <taxon>Pseudomonadati</taxon>
        <taxon>Pseudomonadota</taxon>
        <taxon>Gammaproteobacteria</taxon>
        <taxon>Aeromonadales</taxon>
        <taxon>Aeromonadaceae</taxon>
        <taxon>Aeromonas</taxon>
    </lineage>
</organism>
<dbReference type="PANTHER" id="PTHR28623">
    <property type="entry name" value="PROTEIN FAM118B"/>
    <property type="match status" value="1"/>
</dbReference>
<dbReference type="EMBL" id="RAWX01000002">
    <property type="protein sequence ID" value="RKJ89818.1"/>
    <property type="molecule type" value="Genomic_DNA"/>
</dbReference>
<evidence type="ECO:0000313" key="4">
    <source>
        <dbReference type="Proteomes" id="UP000281725"/>
    </source>
</evidence>
<gene>
    <name evidence="3" type="ORF">D6R50_11330</name>
</gene>
<sequence>MPPHPPNPEDILRKVIARGGAVIVVGTGISMSASMDASSGRPHPQASWAGLLESGLAWLKQHNHMAQEEVESHLRLIKTRGGTHHFVSAAEDVTSLMGGVESKHFEEWLAQTIGTIKAHDRKTLDALEALRAKGNLLATTNYDGLLLDDAGTLKPVTWKDPDAFLRAARNREPDKVIYLHGYWRQPATVILDWNSYQEIARDERYRDELATIWRMTTWLYVGCGVNGLNDPDFGLLLERYGKRARDADLWDFCLVRSDQREQFQAHFDKFQLNICAVSFGDSYDKLPDYLRSLSPDAVATPAVAAVVLPPAEPIIEFLRLTDSFFQYRAPATSGGSVMADSRGDFRFTAEEFRTGAVHRAQVVEVALRQLRHDGCVWLEGPSAGGKTTVCLHLVAEWNHQGCEPLYLDLADEPDSEKAARELAAQAKPGRMFILDNVHEHSKLACTLLDQWKTQRRDSVMILMGWPAAVKPDHDYLSGHRAAIVPVTVQPEDWIGVYQSTFRQIRGSGHVAPVPPPCFVKEWDDIFAADLVTFQYALAAGLRLDGSNVFRVEQAAADRHVREKYLTPCSEEERRDLFRLAWFTELSVSLGEEAVPSKFTRSQDCGLVRTTLHGRFKDHVRFQPWHRSFGRLLLRLSSPSEREQGLCEGAALHPFCAGIVAHRLCWQGEKALGARLLEHTLRAKPSLVDWFGENLTFATKLLQQTKMLVPARWEEICKQLNEPDDKSRLLAQAFTTPLHFLVKFLQFTGQSSELKPVQDALVKALTADAQLPDDKSRLLAQAFTTPLHFLVTFLQFTGQSSELKPVQDALVKALATDAQLPDNKSRLLAQAFTTPLHFLVTFLQFTGQSSELKPVQDALVKALATDAQLPDNKSRLLAQAFATPLGDLVNFLRFSGQSSELKPVQNALVKALATDAQLPDNKSRLLAQAFTTPLGDLVNFLRFSGQSSELKPVQDALVKALATDAQLPDNKSRLLAQAFATPLGDLVNFLRFSGQSSELKPVQNALVKALATDAQLPDNKSRLLAQAFTTPLHFLVTFLQFTGQSSELKPVQDALVKALATDAQLPDNKSRLLAQAFATPLGDLVNFLRFSGQSSELKPVQNALVKALATDAQLPDDKSRLLAQAFTTPLHFLVKFLQFTGQSSELKPVQDALVKALTADAQLPDDKSRLLAHAFTTPLHFLVKFLQFTGQSSELKPVQDALVKALATDAQLPDNKSCLLAQAFTTPLHFLVKFLQFTGQSSELKPVQDALVKALTADAQLPDDKSRLIQVARDTKYANLRGFVNGSRAIPKLSAVADKIESDAVCAKILEGKS</sequence>
<proteinExistence type="predicted"/>
<keyword evidence="2" id="KW-0007">Acetylation</keyword>
<reference evidence="3 4" key="1">
    <citation type="submission" date="2018-09" db="EMBL/GenBank/DDBJ databases">
        <title>Genome sequencing of Aeromonas veronii MS-17-88.</title>
        <authorList>
            <person name="Tekedar H.C."/>
            <person name="Arick M.A."/>
            <person name="Hsu C.-Y."/>
            <person name="Thrash A."/>
            <person name="Karsi A."/>
            <person name="Lawrence M.L."/>
            <person name="Abdelhamed H."/>
        </authorList>
    </citation>
    <scope>NUCLEOTIDE SEQUENCE [LARGE SCALE GENOMIC DNA]</scope>
    <source>
        <strain evidence="3 4">MS 17-88</strain>
    </source>
</reference>
<keyword evidence="1" id="KW-0597">Phosphoprotein</keyword>